<feature type="region of interest" description="Disordered" evidence="3">
    <location>
        <begin position="238"/>
        <end position="308"/>
    </location>
</feature>
<dbReference type="GO" id="GO:0097542">
    <property type="term" value="C:ciliary tip"/>
    <property type="evidence" value="ECO:0007669"/>
    <property type="project" value="TreeGrafter"/>
</dbReference>
<feature type="compositionally biased region" description="Basic residues" evidence="3">
    <location>
        <begin position="559"/>
        <end position="572"/>
    </location>
</feature>
<keyword evidence="1 2" id="KW-0175">Coiled coil</keyword>
<dbReference type="AlphaFoldDB" id="A0A8J4TI91"/>
<evidence type="ECO:0000313" key="6">
    <source>
        <dbReference type="Proteomes" id="UP000748531"/>
    </source>
</evidence>
<dbReference type="GO" id="GO:0036158">
    <property type="term" value="P:outer dynein arm assembly"/>
    <property type="evidence" value="ECO:0007669"/>
    <property type="project" value="InterPro"/>
</dbReference>
<feature type="compositionally biased region" description="Basic and acidic residues" evidence="3">
    <location>
        <begin position="238"/>
        <end position="254"/>
    </location>
</feature>
<feature type="domain" description="ODAD1 central coiled coil region" evidence="4">
    <location>
        <begin position="158"/>
        <end position="438"/>
    </location>
</feature>
<dbReference type="PANTHER" id="PTHR46518:SF1">
    <property type="entry name" value="OUTER DYNEIN ARM-DOCKING COMPLEX SUBUNIT 3"/>
    <property type="match status" value="1"/>
</dbReference>
<accession>A0A8J4TI91</accession>
<dbReference type="InterPro" id="IPR033192">
    <property type="entry name" value="ODAD3"/>
</dbReference>
<reference evidence="5" key="1">
    <citation type="submission" date="2019-05" db="EMBL/GenBank/DDBJ databases">
        <title>Annotation for the trematode Paragonimus heterotremus.</title>
        <authorList>
            <person name="Choi Y.-J."/>
        </authorList>
    </citation>
    <scope>NUCLEOTIDE SEQUENCE</scope>
    <source>
        <strain evidence="5">LC</strain>
    </source>
</reference>
<dbReference type="PANTHER" id="PTHR46518">
    <property type="entry name" value="COILED-COIL DOMAIN-CONTAINING PROTEIN 151"/>
    <property type="match status" value="1"/>
</dbReference>
<name>A0A8J4TI91_9TREM</name>
<evidence type="ECO:0000259" key="4">
    <source>
        <dbReference type="Pfam" id="PF21773"/>
    </source>
</evidence>
<dbReference type="InterPro" id="IPR049258">
    <property type="entry name" value="ODAD1_CC"/>
</dbReference>
<feature type="coiled-coil region" evidence="2">
    <location>
        <begin position="122"/>
        <end position="236"/>
    </location>
</feature>
<dbReference type="Proteomes" id="UP000748531">
    <property type="component" value="Unassembled WGS sequence"/>
</dbReference>
<dbReference type="Pfam" id="PF21773">
    <property type="entry name" value="ODAD1_CC"/>
    <property type="match status" value="1"/>
</dbReference>
<feature type="compositionally biased region" description="Low complexity" evidence="3">
    <location>
        <begin position="292"/>
        <end position="302"/>
    </location>
</feature>
<organism evidence="5 6">
    <name type="scientific">Paragonimus heterotremus</name>
    <dbReference type="NCBI Taxonomy" id="100268"/>
    <lineage>
        <taxon>Eukaryota</taxon>
        <taxon>Metazoa</taxon>
        <taxon>Spiralia</taxon>
        <taxon>Lophotrochozoa</taxon>
        <taxon>Platyhelminthes</taxon>
        <taxon>Trematoda</taxon>
        <taxon>Digenea</taxon>
        <taxon>Plagiorchiida</taxon>
        <taxon>Troglotremata</taxon>
        <taxon>Troglotrematidae</taxon>
        <taxon>Paragonimus</taxon>
    </lineage>
</organism>
<evidence type="ECO:0000256" key="1">
    <source>
        <dbReference type="ARBA" id="ARBA00023054"/>
    </source>
</evidence>
<dbReference type="GO" id="GO:0003341">
    <property type="term" value="P:cilium movement"/>
    <property type="evidence" value="ECO:0007669"/>
    <property type="project" value="InterPro"/>
</dbReference>
<gene>
    <name evidence="5" type="ORF">PHET_04675</name>
</gene>
<proteinExistence type="predicted"/>
<keyword evidence="6" id="KW-1185">Reference proteome</keyword>
<feature type="region of interest" description="Disordered" evidence="3">
    <location>
        <begin position="548"/>
        <end position="572"/>
    </location>
</feature>
<feature type="coiled-coil region" evidence="2">
    <location>
        <begin position="310"/>
        <end position="416"/>
    </location>
</feature>
<evidence type="ECO:0000256" key="3">
    <source>
        <dbReference type="SAM" id="MobiDB-lite"/>
    </source>
</evidence>
<evidence type="ECO:0000256" key="2">
    <source>
        <dbReference type="SAM" id="Coils"/>
    </source>
</evidence>
<protein>
    <submittedName>
        <fullName evidence="5">Coiled-coil domain-containing protein</fullName>
    </submittedName>
</protein>
<feature type="compositionally biased region" description="Basic and acidic residues" evidence="3">
    <location>
        <begin position="260"/>
        <end position="272"/>
    </location>
</feature>
<evidence type="ECO:0000313" key="5">
    <source>
        <dbReference type="EMBL" id="KAF5401941.1"/>
    </source>
</evidence>
<dbReference type="GO" id="GO:0036064">
    <property type="term" value="C:ciliary basal body"/>
    <property type="evidence" value="ECO:0007669"/>
    <property type="project" value="TreeGrafter"/>
</dbReference>
<dbReference type="OrthoDB" id="10255247at2759"/>
<dbReference type="GO" id="GO:0035253">
    <property type="term" value="C:ciliary rootlet"/>
    <property type="evidence" value="ECO:0007669"/>
    <property type="project" value="TreeGrafter"/>
</dbReference>
<dbReference type="EMBL" id="LUCH01002137">
    <property type="protein sequence ID" value="KAF5401941.1"/>
    <property type="molecule type" value="Genomic_DNA"/>
</dbReference>
<comment type="caution">
    <text evidence="5">The sequence shown here is derived from an EMBL/GenBank/DDBJ whole genome shotgun (WGS) entry which is preliminary data.</text>
</comment>
<sequence length="572" mass="65349">MEVITQERIDEMKAKLALLEGDRKAYFESAVHALSENKKRVGELRFENNKLRNILREGLSSGKFQVSDSTYLLEDHIIHHVFHNRQADRACLSNKSGSDAVTIMDYRTCDAMKKYNALRHHTVQKEEKIEALKKSYRELQQAIEDGNATTAGTNKEGKRLRELENRLDKAQLKYQEAEHIKRTYTQIKDKLQDEHLTYGHSLDALEKQIKLANDELAELQIMLNDAVLSRDAAQRELKYQEEVVSSERRRRDAELSSMKRVAEGKKSSEDKTGPMTVRDSITEDAQGGSGEASGENSAERGSAPGGLGISEEQQQKIASFEEAFQNIKEATGLSDLGQIVKRFENQGETLTHLHELKDKAEKQCQALREERDRLQLQFEELKYSGETELTSIAQLLDQYKKEAETEAQRREQLHQNVSDASRLLVQCKAGVDHIHDKLTFLNVSVPYTDKGSEGSEGQLPEMLKQCNERLDELMASLQDVDIEEQLNLMEQEENGELAIGADFFNKLEGRMPDYNTRIKIPSSYRDTVHEGEEIGGDDNDILTRAALKKQSQQIVEMRNKKRQPRKKKRRSK</sequence>